<accession>A0ABV4I9J9</accession>
<evidence type="ECO:0008006" key="5">
    <source>
        <dbReference type="Google" id="ProtNLM"/>
    </source>
</evidence>
<feature type="compositionally biased region" description="Polar residues" evidence="1">
    <location>
        <begin position="111"/>
        <end position="122"/>
    </location>
</feature>
<gene>
    <name evidence="3" type="ORF">ACBP88_03495</name>
</gene>
<feature type="transmembrane region" description="Helical" evidence="2">
    <location>
        <begin position="61"/>
        <end position="81"/>
    </location>
</feature>
<evidence type="ECO:0000256" key="2">
    <source>
        <dbReference type="SAM" id="Phobius"/>
    </source>
</evidence>
<keyword evidence="2" id="KW-1133">Transmembrane helix</keyword>
<comment type="caution">
    <text evidence="3">The sequence shown here is derived from an EMBL/GenBank/DDBJ whole genome shotgun (WGS) entry which is preliminary data.</text>
</comment>
<keyword evidence="4" id="KW-1185">Reference proteome</keyword>
<feature type="transmembrane region" description="Helical" evidence="2">
    <location>
        <begin position="23"/>
        <end position="49"/>
    </location>
</feature>
<protein>
    <recommendedName>
        <fullName evidence="5">Transmembrane protein</fullName>
    </recommendedName>
</protein>
<dbReference type="Proteomes" id="UP001567350">
    <property type="component" value="Unassembled WGS sequence"/>
</dbReference>
<organism evidence="3 4">
    <name type="scientific">Comamonas jiangduensis</name>
    <dbReference type="NCBI Taxonomy" id="1194168"/>
    <lineage>
        <taxon>Bacteria</taxon>
        <taxon>Pseudomonadati</taxon>
        <taxon>Pseudomonadota</taxon>
        <taxon>Betaproteobacteria</taxon>
        <taxon>Burkholderiales</taxon>
        <taxon>Comamonadaceae</taxon>
        <taxon>Comamonas</taxon>
    </lineage>
</organism>
<reference evidence="3 4" key="1">
    <citation type="submission" date="2024-08" db="EMBL/GenBank/DDBJ databases">
        <authorList>
            <person name="Feng Z."/>
            <person name="Ronholm J."/>
        </authorList>
    </citation>
    <scope>NUCLEOTIDE SEQUENCE [LARGE SCALE GENOMIC DNA]</scope>
    <source>
        <strain evidence="3 4">4-AB0-8</strain>
    </source>
</reference>
<keyword evidence="2" id="KW-0812">Transmembrane</keyword>
<name>A0ABV4I9J9_9BURK</name>
<proteinExistence type="predicted"/>
<evidence type="ECO:0000313" key="4">
    <source>
        <dbReference type="Proteomes" id="UP001567350"/>
    </source>
</evidence>
<sequence length="130" mass="14043">MSAASSAFAPIHSPRDTVLDQHFAASVLVTVYLIVGCALAMLSIMGLWMAATRPLPTTLSMLAYACAAAMLLWWGWGAWLLHQHQRKRQASHRHAGASALQPVATCPPPTTASSSLPRQQRPVSLFGMHQ</sequence>
<evidence type="ECO:0000313" key="3">
    <source>
        <dbReference type="EMBL" id="MEZ2738534.1"/>
    </source>
</evidence>
<dbReference type="EMBL" id="JBGJLR010000002">
    <property type="protein sequence ID" value="MEZ2738534.1"/>
    <property type="molecule type" value="Genomic_DNA"/>
</dbReference>
<evidence type="ECO:0000256" key="1">
    <source>
        <dbReference type="SAM" id="MobiDB-lite"/>
    </source>
</evidence>
<keyword evidence="2" id="KW-0472">Membrane</keyword>
<feature type="region of interest" description="Disordered" evidence="1">
    <location>
        <begin position="91"/>
        <end position="130"/>
    </location>
</feature>
<dbReference type="RefSeq" id="WP_370890685.1">
    <property type="nucleotide sequence ID" value="NZ_JBGJLR010000002.1"/>
</dbReference>